<organism>
    <name type="scientific">Pediculus humanus subsp. corporis</name>
    <name type="common">Body louse</name>
    <dbReference type="NCBI Taxonomy" id="121224"/>
    <lineage>
        <taxon>Eukaryota</taxon>
        <taxon>Metazoa</taxon>
        <taxon>Ecdysozoa</taxon>
        <taxon>Arthropoda</taxon>
        <taxon>Hexapoda</taxon>
        <taxon>Insecta</taxon>
        <taxon>Pterygota</taxon>
        <taxon>Neoptera</taxon>
        <taxon>Paraneoptera</taxon>
        <taxon>Psocodea</taxon>
        <taxon>Troctomorpha</taxon>
        <taxon>Phthiraptera</taxon>
        <taxon>Anoplura</taxon>
        <taxon>Pediculidae</taxon>
        <taxon>Pediculus</taxon>
    </lineage>
</organism>
<dbReference type="eggNOG" id="KOG1205">
    <property type="taxonomic scope" value="Eukaryota"/>
</dbReference>
<dbReference type="AlphaFoldDB" id="E0VWT0"/>
<proteinExistence type="inferred from homology"/>
<sequence>MAFFTIIGIILIIYYLFYLFTLCLVDSDVRLVIAEKFGKKLGELNGKVIWITGASSGIGEALACQAAKYKVKLVISARREGELQRVKNKCLQINPELSPDDILILPLDITKTNLHKTYFDLVINQFKKLDILINNAGRSQRAIWENVDVEVDRQVFDLNVFGVISLSRLAIQYFNKNKTGQIAVTSSLAGIVGAPYSCSYTGSKHAIHGYFESLRNEKLGTPLQITLLCPGPVFSNFLQESFTENPGEKYGESVDKNDKRMTPERCAELSLIAIVNKLDEAWMGRFPLMLFVYALVYFPNISKQISKIIGPRQFQKLRDSKLTVSVQS</sequence>
<evidence type="ECO:0000313" key="5">
    <source>
        <dbReference type="EnsemblMetazoa" id="PHUM490940-PA"/>
    </source>
</evidence>
<reference evidence="4" key="2">
    <citation type="submission" date="2007-04" db="EMBL/GenBank/DDBJ databases">
        <title>The genome of the human body louse.</title>
        <authorList>
            <consortium name="The Human Body Louse Genome Consortium"/>
            <person name="Kirkness E."/>
            <person name="Walenz B."/>
            <person name="Hass B."/>
            <person name="Bruggner R."/>
            <person name="Strausberg R."/>
        </authorList>
    </citation>
    <scope>NUCLEOTIDE SEQUENCE</scope>
    <source>
        <strain evidence="4">USDA</strain>
    </source>
</reference>
<dbReference type="PANTHER" id="PTHR44269:SF1">
    <property type="entry name" value="DEHYDROGENASE_REDUCTASE SDR FAMILY MEMBER 7"/>
    <property type="match status" value="1"/>
</dbReference>
<dbReference type="VEuPathDB" id="VectorBase:PHUM490940"/>
<evidence type="ECO:0000313" key="6">
    <source>
        <dbReference type="Proteomes" id="UP000009046"/>
    </source>
</evidence>
<reference evidence="4" key="1">
    <citation type="submission" date="2007-04" db="EMBL/GenBank/DDBJ databases">
        <title>Annotation of Pediculus humanus corporis strain USDA.</title>
        <authorList>
            <person name="Kirkness E."/>
            <person name="Hannick L."/>
            <person name="Hass B."/>
            <person name="Bruggner R."/>
            <person name="Lawson D."/>
            <person name="Bidwell S."/>
            <person name="Joardar V."/>
            <person name="Caler E."/>
            <person name="Walenz B."/>
            <person name="Inman J."/>
            <person name="Schobel S."/>
            <person name="Galinsky K."/>
            <person name="Amedeo P."/>
            <person name="Strausberg R."/>
        </authorList>
    </citation>
    <scope>NUCLEOTIDE SEQUENCE</scope>
    <source>
        <strain evidence="4">USDA</strain>
    </source>
</reference>
<feature type="transmembrane region" description="Helical" evidence="3">
    <location>
        <begin position="6"/>
        <end position="25"/>
    </location>
</feature>
<reference evidence="5" key="3">
    <citation type="submission" date="2021-02" db="UniProtKB">
        <authorList>
            <consortium name="EnsemblMetazoa"/>
        </authorList>
    </citation>
    <scope>IDENTIFICATION</scope>
    <source>
        <strain evidence="5">USDA</strain>
    </source>
</reference>
<dbReference type="Proteomes" id="UP000009046">
    <property type="component" value="Unassembled WGS sequence"/>
</dbReference>
<dbReference type="InterPro" id="IPR020904">
    <property type="entry name" value="Sc_DH/Rdtase_CS"/>
</dbReference>
<evidence type="ECO:0000256" key="1">
    <source>
        <dbReference type="ARBA" id="ARBA00023002"/>
    </source>
</evidence>
<dbReference type="InterPro" id="IPR002347">
    <property type="entry name" value="SDR_fam"/>
</dbReference>
<keyword evidence="3" id="KW-1133">Transmembrane helix</keyword>
<evidence type="ECO:0000256" key="2">
    <source>
        <dbReference type="RuleBase" id="RU000363"/>
    </source>
</evidence>
<dbReference type="OrthoDB" id="47007at2759"/>
<dbReference type="Gene3D" id="3.40.50.720">
    <property type="entry name" value="NAD(P)-binding Rossmann-like Domain"/>
    <property type="match status" value="1"/>
</dbReference>
<dbReference type="FunCoup" id="E0VWT0">
    <property type="interactions" value="184"/>
</dbReference>
<dbReference type="HOGENOM" id="CLU_010194_2_1_1"/>
<dbReference type="EC" id="1.1.1.146" evidence="4"/>
<dbReference type="InParanoid" id="E0VWT0"/>
<accession>E0VWT0</accession>
<dbReference type="Pfam" id="PF00106">
    <property type="entry name" value="adh_short"/>
    <property type="match status" value="1"/>
</dbReference>
<dbReference type="KEGG" id="phu:Phum_PHUM490940"/>
<dbReference type="SUPFAM" id="SSF51735">
    <property type="entry name" value="NAD(P)-binding Rossmann-fold domains"/>
    <property type="match status" value="1"/>
</dbReference>
<comment type="similarity">
    <text evidence="2">Belongs to the short-chain dehydrogenases/reductases (SDR) family.</text>
</comment>
<dbReference type="GeneID" id="8235757"/>
<keyword evidence="1 4" id="KW-0560">Oxidoreductase</keyword>
<dbReference type="EMBL" id="AAZO01005939">
    <property type="status" value="NOT_ANNOTATED_CDS"/>
    <property type="molecule type" value="Genomic_DNA"/>
</dbReference>
<evidence type="ECO:0000313" key="4">
    <source>
        <dbReference type="EMBL" id="EEB17836.1"/>
    </source>
</evidence>
<keyword evidence="3" id="KW-0812">Transmembrane</keyword>
<dbReference type="GO" id="GO:0070524">
    <property type="term" value="F:11-beta-hydroxysteroid dehydrogenase (NADP+) activity"/>
    <property type="evidence" value="ECO:0007669"/>
    <property type="project" value="UniProtKB-EC"/>
</dbReference>
<dbReference type="EMBL" id="DS235824">
    <property type="protein sequence ID" value="EEB17836.1"/>
    <property type="molecule type" value="Genomic_DNA"/>
</dbReference>
<dbReference type="PROSITE" id="PS00061">
    <property type="entry name" value="ADH_SHORT"/>
    <property type="match status" value="1"/>
</dbReference>
<name>E0VWT0_PEDHC</name>
<dbReference type="RefSeq" id="XP_002430574.1">
    <property type="nucleotide sequence ID" value="XM_002430529.1"/>
</dbReference>
<dbReference type="PRINTS" id="PR00080">
    <property type="entry name" value="SDRFAMILY"/>
</dbReference>
<dbReference type="PRINTS" id="PR00081">
    <property type="entry name" value="GDHRDH"/>
</dbReference>
<protein>
    <submittedName>
        <fullName evidence="4 5">Alcohol dehydrogenase, putative</fullName>
        <ecNumber evidence="4">1.1.1.146</ecNumber>
    </submittedName>
</protein>
<dbReference type="InterPro" id="IPR036291">
    <property type="entry name" value="NAD(P)-bd_dom_sf"/>
</dbReference>
<dbReference type="EnsemblMetazoa" id="PHUM490940-RA">
    <property type="protein sequence ID" value="PHUM490940-PA"/>
    <property type="gene ID" value="PHUM490940"/>
</dbReference>
<dbReference type="CTD" id="8235757"/>
<dbReference type="STRING" id="121224.E0VWT0"/>
<evidence type="ECO:0000256" key="3">
    <source>
        <dbReference type="SAM" id="Phobius"/>
    </source>
</evidence>
<dbReference type="OMA" id="TWAWWLT"/>
<dbReference type="InterPro" id="IPR053011">
    <property type="entry name" value="SDR_family_member_7"/>
</dbReference>
<keyword evidence="3" id="KW-0472">Membrane</keyword>
<gene>
    <name evidence="5" type="primary">8235757</name>
    <name evidence="4" type="ORF">Phum_PHUM490940</name>
</gene>
<keyword evidence="6" id="KW-1185">Reference proteome</keyword>
<dbReference type="PANTHER" id="PTHR44269">
    <property type="entry name" value="DEHYDROGENASE/REDUCTASE SDR FAMILY MEMBER 7-RELATED"/>
    <property type="match status" value="1"/>
</dbReference>